<dbReference type="AlphaFoldDB" id="U6G160"/>
<proteinExistence type="predicted"/>
<evidence type="ECO:0000313" key="3">
    <source>
        <dbReference type="Proteomes" id="UP000018201"/>
    </source>
</evidence>
<dbReference type="EMBL" id="HG689089">
    <property type="protein sequence ID" value="CDI73880.1"/>
    <property type="molecule type" value="Genomic_DNA"/>
</dbReference>
<feature type="region of interest" description="Disordered" evidence="1">
    <location>
        <begin position="24"/>
        <end position="46"/>
    </location>
</feature>
<reference evidence="2" key="2">
    <citation type="submission" date="2013-10" db="EMBL/GenBank/DDBJ databases">
        <authorList>
            <person name="Aslett M."/>
        </authorList>
    </citation>
    <scope>NUCLEOTIDE SEQUENCE [LARGE SCALE GENOMIC DNA]</scope>
    <source>
        <strain evidence="2">Houghton</strain>
    </source>
</reference>
<sequence length="400" mass="45284">MEGRWHDAGAWLRKVLDLRDDAGVAAQPDTENADEEKQAVKDSRAFPSWKNRGEHAEVSKIVAVALVVILLSGARYIASRRSRSVLKTQQPALDDVTMHKYFDDFSRAADKMEHAWEISGLPVQQAFQQYFTPSLKDGQELSENPLAAISNHVAKMRRCEVPPDYAVEARKDFALHLQLLRSICRAVTVRLEELNWYVYVNENTKVPVPVPGHNESYSYSFSANMEEKEEEGVPASALLRSRGLCGGGSPQEVDETLARNFTTLLAIESKHASYNMAARYYFEDFLEMFGEDGTSHATPSTFKHQIPYTGKAFRTGALAEAAAHIFHEWDSTTNYASARKVHRIADNWTNDEVLRATQQQEKEHAHSFQTRLESRREQMRALLKDGIPHDDLVMSVLFLL</sequence>
<reference evidence="2" key="1">
    <citation type="submission" date="2013-10" db="EMBL/GenBank/DDBJ databases">
        <title>Genomic analysis of the causative agents of coccidiosis in chickens.</title>
        <authorList>
            <person name="Reid A.J."/>
            <person name="Blake D."/>
            <person name="Billington K."/>
            <person name="Browne H."/>
            <person name="Dunn M."/>
            <person name="Hung S."/>
            <person name="Kawahara F."/>
            <person name="Miranda-Saavedra D."/>
            <person name="Mourier T."/>
            <person name="Nagra H."/>
            <person name="Otto T.D."/>
            <person name="Rawlings N."/>
            <person name="Sanchez A."/>
            <person name="Sanders M."/>
            <person name="Subramaniam C."/>
            <person name="Tay Y."/>
            <person name="Dear P."/>
            <person name="Doerig C."/>
            <person name="Gruber A."/>
            <person name="Parkinson J."/>
            <person name="Shirley M."/>
            <person name="Wan K.L."/>
            <person name="Berriman M."/>
            <person name="Tomley F."/>
            <person name="Pain A."/>
        </authorList>
    </citation>
    <scope>NUCLEOTIDE SEQUENCE [LARGE SCALE GENOMIC DNA]</scope>
    <source>
        <strain evidence="2">Houghton</strain>
    </source>
</reference>
<dbReference type="Proteomes" id="UP000018201">
    <property type="component" value="Unassembled WGS sequence"/>
</dbReference>
<accession>U6G160</accession>
<gene>
    <name evidence="2" type="ORF">EPH_0000840</name>
</gene>
<feature type="compositionally biased region" description="Basic and acidic residues" evidence="1">
    <location>
        <begin position="35"/>
        <end position="44"/>
    </location>
</feature>
<evidence type="ECO:0000313" key="2">
    <source>
        <dbReference type="EMBL" id="CDI73880.1"/>
    </source>
</evidence>
<evidence type="ECO:0000256" key="1">
    <source>
        <dbReference type="SAM" id="MobiDB-lite"/>
    </source>
</evidence>
<dbReference type="OrthoDB" id="347425at2759"/>
<protein>
    <submittedName>
        <fullName evidence="2">Uncharacterized protein</fullName>
    </submittedName>
</protein>
<dbReference type="VEuPathDB" id="ToxoDB:EPH_0000840"/>
<organism evidence="2 3">
    <name type="scientific">Eimeria praecox</name>
    <dbReference type="NCBI Taxonomy" id="51316"/>
    <lineage>
        <taxon>Eukaryota</taxon>
        <taxon>Sar</taxon>
        <taxon>Alveolata</taxon>
        <taxon>Apicomplexa</taxon>
        <taxon>Conoidasida</taxon>
        <taxon>Coccidia</taxon>
        <taxon>Eucoccidiorida</taxon>
        <taxon>Eimeriorina</taxon>
        <taxon>Eimeriidae</taxon>
        <taxon>Eimeria</taxon>
    </lineage>
</organism>
<keyword evidence="3" id="KW-1185">Reference proteome</keyword>
<name>U6G160_9EIME</name>